<keyword evidence="3" id="KW-1185">Reference proteome</keyword>
<organism evidence="1 3">
    <name type="scientific">Kyrpidia spormannii</name>
    <dbReference type="NCBI Taxonomy" id="2055160"/>
    <lineage>
        <taxon>Bacteria</taxon>
        <taxon>Bacillati</taxon>
        <taxon>Bacillota</taxon>
        <taxon>Bacilli</taxon>
        <taxon>Bacillales</taxon>
        <taxon>Alicyclobacillaceae</taxon>
        <taxon>Kyrpidia</taxon>
    </lineage>
</organism>
<gene>
    <name evidence="2" type="ORF">COOX1_0805</name>
    <name evidence="1" type="ORF">CVV65_03435</name>
</gene>
<evidence type="ECO:0000313" key="4">
    <source>
        <dbReference type="Proteomes" id="UP000502196"/>
    </source>
</evidence>
<dbReference type="Proteomes" id="UP000502196">
    <property type="component" value="Chromosome"/>
</dbReference>
<dbReference type="EMBL" id="LR792683">
    <property type="protein sequence ID" value="CAB3391224.1"/>
    <property type="molecule type" value="Genomic_DNA"/>
</dbReference>
<name>A0A2K8N5N5_9BACL</name>
<proteinExistence type="predicted"/>
<dbReference type="OrthoDB" id="9835954at2"/>
<reference evidence="3" key="1">
    <citation type="submission" date="2017-11" db="EMBL/GenBank/DDBJ databases">
        <title>Complete Genome Sequence of Kyrpidia sp. Strain EA-1, a thermophilic, hydrogen-oxidizing Bacterium, isolated from the Azores.</title>
        <authorList>
            <person name="Reiner J.E."/>
            <person name="Lapp C.J."/>
            <person name="Bunk B."/>
            <person name="Gescher J."/>
        </authorList>
    </citation>
    <scope>NUCLEOTIDE SEQUENCE [LARGE SCALE GENOMIC DNA]</scope>
    <source>
        <strain evidence="3">EA-1</strain>
    </source>
</reference>
<sequence>MEVTIQGTVVRSRVFLDSDDFVERGLVFVQTDRPVNIEGQSYVMIPVILADAAALDSLGDHISVTGELVLRQVPTPSGKLTSHAVPVVWIEARLQEKARPAN</sequence>
<accession>A0A2K8N5N5</accession>
<reference evidence="1" key="2">
    <citation type="journal article" date="2018" name="Genome Announc.">
        <title>Complete Genome Sequence of Kyrpidia sp. Strain EA-1, a Thermophilic Knallgas Bacterium, Isolated from the Azores.</title>
        <authorList>
            <person name="Reiner J.E."/>
            <person name="Lapp C.J."/>
            <person name="Bunk B."/>
            <person name="Sproer C."/>
            <person name="Overmann J."/>
            <person name="Gescher J."/>
        </authorList>
    </citation>
    <scope>NUCLEOTIDE SEQUENCE</scope>
    <source>
        <strain evidence="1">EA-1</strain>
    </source>
</reference>
<dbReference type="EMBL" id="CP024955">
    <property type="protein sequence ID" value="ATY84117.1"/>
    <property type="molecule type" value="Genomic_DNA"/>
</dbReference>
<dbReference type="AlphaFoldDB" id="A0A2K8N5N5"/>
<protein>
    <recommendedName>
        <fullName evidence="5">Single-stranded DNA-binding protein</fullName>
    </recommendedName>
</protein>
<dbReference type="RefSeq" id="WP_100666948.1">
    <property type="nucleotide sequence ID" value="NZ_CP024955.1"/>
</dbReference>
<reference evidence="2 4" key="3">
    <citation type="submission" date="2020-04" db="EMBL/GenBank/DDBJ databases">
        <authorList>
            <person name="Hogendoorn C."/>
        </authorList>
    </citation>
    <scope>NUCLEOTIDE SEQUENCE [LARGE SCALE GENOMIC DNA]</scope>
    <source>
        <strain evidence="2">COOX1</strain>
    </source>
</reference>
<evidence type="ECO:0000313" key="3">
    <source>
        <dbReference type="Proteomes" id="UP000231932"/>
    </source>
</evidence>
<evidence type="ECO:0008006" key="5">
    <source>
        <dbReference type="Google" id="ProtNLM"/>
    </source>
</evidence>
<dbReference type="KEGG" id="kyr:CVV65_03435"/>
<evidence type="ECO:0000313" key="2">
    <source>
        <dbReference type="EMBL" id="CAB3391224.1"/>
    </source>
</evidence>
<dbReference type="Proteomes" id="UP000231932">
    <property type="component" value="Chromosome"/>
</dbReference>
<evidence type="ECO:0000313" key="1">
    <source>
        <dbReference type="EMBL" id="ATY84117.1"/>
    </source>
</evidence>